<sequence>MESTPQANEKRNELFQKLKPCCVKISQLAITEPEAPATAAQLQALTNQVLDILNEQIRTDPRALDEKLAEYVFFPLYHIFRQMSLFPMLLIENGVKILNALVVHGWESKISPQLVQQIFGLLTFIVGQVPGEKAKREVPEETVVESFRTLTALLRVAGPSAAASGVTEPDALPTLGHGITMMLEGATSGASDTVQKEALRCLQSVYTSLKDQAALASFLPGTVSSLTKILSTPARYKKFVLVRCIETTSLVLTRVLGDIHTRGILAAMDDPEAVQQDKDKLLSPAWLNATKGQVRLALTRIIKLRTHESPEVREALEDLCLKLLDECHRTLQDCAPFIVETAMVLYEQDAKSLSITNLPSMAQIYPELAKEVQNTLYKWTSSLARIMQGADEDAKKRALHDLSKGIHLTSELAFESSTLQEMLANALVDSVTVFMNESKPESNIYSADIELTGRNGSLVLASGQRQYQPVLLNHQSQRDSRHEMLDLIKSVDLSSQSPKLSADLLEQARAAPGTTRQVAAFWLCFELVKAANDKDGQFSDFLNIEGLGLSDDADHVLDELYYASLEILDSRTENTLTDWRLEAIALEVTAYAANNQGESFRPELIDVLFPIVSFMGSENASLRQHAIITLGELAEACQYGSVSELIVANVDYMVNSVALRLNTLDISPASTQVLTMMIRLAGPRLVPFLDDVVDSIFAALENYHGYPAFVESLFTVLNELVSQAVKSNTLLLEGQKQGGPDHKKVSPKVEGLDDLVDFLEKRKERQERDKTEAETGELGPGHPQVPWKETSGDDGEEEEGDAQPPPEPEKPPNSPTYQLLLRITNLTQHYLTSPTPRLRRSLLGLLATASPALAADEDAFLPLVHATWPVVVARLKDEEAYVAIEACHALAGLCAAAGDFLSSRFRTEWAEGLKDWCGKAKRAASSSSASSPSPWKGTAPSRAGAAERGTDLLIPTSNGNVVKADKKKNNPSQTVSYGGLGQHSSPVKLWEATVKLLTAMVSHVRLPDEIFDDILDLLAETLEKDGEVREALETINADAVWLVRYQRGEVEEIMTTPVMEGFTFVPMIST</sequence>
<protein>
    <submittedName>
        <fullName evidence="1">Uncharacterized protein</fullName>
    </submittedName>
</protein>
<organism evidence="1 2">
    <name type="scientific">Trichothecium roseum</name>
    <dbReference type="NCBI Taxonomy" id="47278"/>
    <lineage>
        <taxon>Eukaryota</taxon>
        <taxon>Fungi</taxon>
        <taxon>Dikarya</taxon>
        <taxon>Ascomycota</taxon>
        <taxon>Pezizomycotina</taxon>
        <taxon>Sordariomycetes</taxon>
        <taxon>Hypocreomycetidae</taxon>
        <taxon>Hypocreales</taxon>
        <taxon>Hypocreales incertae sedis</taxon>
        <taxon>Trichothecium</taxon>
    </lineage>
</organism>
<reference evidence="1" key="1">
    <citation type="submission" date="2022-10" db="EMBL/GenBank/DDBJ databases">
        <title>Complete Genome of Trichothecium roseum strain YXFP-22015, a Plant Pathogen Isolated from Citrus.</title>
        <authorList>
            <person name="Wang Y."/>
            <person name="Zhu L."/>
        </authorList>
    </citation>
    <scope>NUCLEOTIDE SEQUENCE</scope>
    <source>
        <strain evidence="1">YXFP-22015</strain>
    </source>
</reference>
<keyword evidence="2" id="KW-1185">Reference proteome</keyword>
<proteinExistence type="predicted"/>
<accession>A0ACC0USV5</accession>
<dbReference type="Proteomes" id="UP001163324">
    <property type="component" value="Chromosome 8"/>
</dbReference>
<evidence type="ECO:0000313" key="1">
    <source>
        <dbReference type="EMBL" id="KAI9897171.1"/>
    </source>
</evidence>
<evidence type="ECO:0000313" key="2">
    <source>
        <dbReference type="Proteomes" id="UP001163324"/>
    </source>
</evidence>
<name>A0ACC0USV5_9HYPO</name>
<gene>
    <name evidence="1" type="ORF">N3K66_008193</name>
</gene>
<dbReference type="EMBL" id="CM047947">
    <property type="protein sequence ID" value="KAI9897171.1"/>
    <property type="molecule type" value="Genomic_DNA"/>
</dbReference>
<comment type="caution">
    <text evidence="1">The sequence shown here is derived from an EMBL/GenBank/DDBJ whole genome shotgun (WGS) entry which is preliminary data.</text>
</comment>